<organism evidence="2 3">
    <name type="scientific">Fontibacillus panacisegetis</name>
    <dbReference type="NCBI Taxonomy" id="670482"/>
    <lineage>
        <taxon>Bacteria</taxon>
        <taxon>Bacillati</taxon>
        <taxon>Bacillota</taxon>
        <taxon>Bacilli</taxon>
        <taxon>Bacillales</taxon>
        <taxon>Paenibacillaceae</taxon>
        <taxon>Fontibacillus</taxon>
    </lineage>
</organism>
<name>A0A1G7UQM7_9BACL</name>
<dbReference type="AlphaFoldDB" id="A0A1G7UQM7"/>
<keyword evidence="2" id="KW-0808">Transferase</keyword>
<dbReference type="EMBL" id="FNBG01000049">
    <property type="protein sequence ID" value="SDG49658.1"/>
    <property type="molecule type" value="Genomic_DNA"/>
</dbReference>
<evidence type="ECO:0000313" key="2">
    <source>
        <dbReference type="EMBL" id="SDG49658.1"/>
    </source>
</evidence>
<gene>
    <name evidence="2" type="ORF">SAMN04488542_14917</name>
</gene>
<keyword evidence="3" id="KW-1185">Reference proteome</keyword>
<feature type="domain" description="N-acetyltransferase" evidence="1">
    <location>
        <begin position="3"/>
        <end position="166"/>
    </location>
</feature>
<dbReference type="Gene3D" id="3.40.630.30">
    <property type="match status" value="1"/>
</dbReference>
<protein>
    <submittedName>
        <fullName evidence="2">Predicted acetyltransferase</fullName>
    </submittedName>
</protein>
<dbReference type="InterPro" id="IPR000182">
    <property type="entry name" value="GNAT_dom"/>
</dbReference>
<dbReference type="Pfam" id="PF00583">
    <property type="entry name" value="Acetyltransf_1"/>
    <property type="match status" value="1"/>
</dbReference>
<dbReference type="PANTHER" id="PTHR39173">
    <property type="entry name" value="ACETYLTRANSFERASE"/>
    <property type="match status" value="1"/>
</dbReference>
<dbReference type="PANTHER" id="PTHR39173:SF1">
    <property type="entry name" value="ACETYLTRANSFERASE"/>
    <property type="match status" value="1"/>
</dbReference>
<dbReference type="Proteomes" id="UP000198972">
    <property type="component" value="Unassembled WGS sequence"/>
</dbReference>
<dbReference type="OrthoDB" id="9797989at2"/>
<dbReference type="RefSeq" id="WP_091236312.1">
    <property type="nucleotide sequence ID" value="NZ_FNBG01000049.1"/>
</dbReference>
<evidence type="ECO:0000259" key="1">
    <source>
        <dbReference type="PROSITE" id="PS51186"/>
    </source>
</evidence>
<dbReference type="GO" id="GO:0016747">
    <property type="term" value="F:acyltransferase activity, transferring groups other than amino-acyl groups"/>
    <property type="evidence" value="ECO:0007669"/>
    <property type="project" value="InterPro"/>
</dbReference>
<dbReference type="PROSITE" id="PS51186">
    <property type="entry name" value="GNAT"/>
    <property type="match status" value="1"/>
</dbReference>
<proteinExistence type="predicted"/>
<dbReference type="STRING" id="670482.SAMN04488542_14917"/>
<dbReference type="CDD" id="cd04301">
    <property type="entry name" value="NAT_SF"/>
    <property type="match status" value="1"/>
</dbReference>
<evidence type="ECO:0000313" key="3">
    <source>
        <dbReference type="Proteomes" id="UP000198972"/>
    </source>
</evidence>
<dbReference type="SUPFAM" id="SSF55729">
    <property type="entry name" value="Acyl-CoA N-acyltransferases (Nat)"/>
    <property type="match status" value="1"/>
</dbReference>
<accession>A0A1G7UQM7</accession>
<reference evidence="2 3" key="1">
    <citation type="submission" date="2016-10" db="EMBL/GenBank/DDBJ databases">
        <authorList>
            <person name="de Groot N.N."/>
        </authorList>
    </citation>
    <scope>NUCLEOTIDE SEQUENCE [LARGE SCALE GENOMIC DNA]</scope>
    <source>
        <strain evidence="2 3">DSM 28129</strain>
    </source>
</reference>
<sequence length="166" mass="19227">MKIDIKALTQSDDQYIFEMIEEIGLGENGFTTNFTNHDYEEFKNSLPRLIEISKGINLPDGYVQQTIYWMYINDRPVAYGKLRHKLNDRLLEYGGHVGYIVRPSERGKGYGKLFLSELKKSAKSIGIEELLITCDENNLRSRRVIESNNGVLEKINEGICKYWINL</sequence>
<dbReference type="InterPro" id="IPR016181">
    <property type="entry name" value="Acyl_CoA_acyltransferase"/>
</dbReference>